<protein>
    <submittedName>
        <fullName evidence="2">Peptidase S41</fullName>
    </submittedName>
</protein>
<dbReference type="SMART" id="SM00245">
    <property type="entry name" value="TSPc"/>
    <property type="match status" value="1"/>
</dbReference>
<dbReference type="InterPro" id="IPR029045">
    <property type="entry name" value="ClpP/crotonase-like_dom_sf"/>
</dbReference>
<dbReference type="GO" id="GO:0006508">
    <property type="term" value="P:proteolysis"/>
    <property type="evidence" value="ECO:0007669"/>
    <property type="project" value="InterPro"/>
</dbReference>
<accession>A0A4R5CWU4</accession>
<evidence type="ECO:0000259" key="1">
    <source>
        <dbReference type="SMART" id="SM00245"/>
    </source>
</evidence>
<dbReference type="Pfam" id="PF03572">
    <property type="entry name" value="Peptidase_S41"/>
    <property type="match status" value="1"/>
</dbReference>
<organism evidence="2 3">
    <name type="scientific">Flavobacterium hiemivividum</name>
    <dbReference type="NCBI Taxonomy" id="2541734"/>
    <lineage>
        <taxon>Bacteria</taxon>
        <taxon>Pseudomonadati</taxon>
        <taxon>Bacteroidota</taxon>
        <taxon>Flavobacteriia</taxon>
        <taxon>Flavobacteriales</taxon>
        <taxon>Flavobacteriaceae</taxon>
        <taxon>Flavobacterium</taxon>
    </lineage>
</organism>
<proteinExistence type="predicted"/>
<keyword evidence="3" id="KW-1185">Reference proteome</keyword>
<dbReference type="GO" id="GO:0030288">
    <property type="term" value="C:outer membrane-bounded periplasmic space"/>
    <property type="evidence" value="ECO:0007669"/>
    <property type="project" value="TreeGrafter"/>
</dbReference>
<dbReference type="InterPro" id="IPR005151">
    <property type="entry name" value="Tail-specific_protease"/>
</dbReference>
<evidence type="ECO:0000313" key="2">
    <source>
        <dbReference type="EMBL" id="TDE03521.1"/>
    </source>
</evidence>
<dbReference type="Gene3D" id="3.90.226.10">
    <property type="entry name" value="2-enoyl-CoA Hydratase, Chain A, domain 1"/>
    <property type="match status" value="1"/>
</dbReference>
<dbReference type="GO" id="GO:0008236">
    <property type="term" value="F:serine-type peptidase activity"/>
    <property type="evidence" value="ECO:0007669"/>
    <property type="project" value="InterPro"/>
</dbReference>
<evidence type="ECO:0000313" key="3">
    <source>
        <dbReference type="Proteomes" id="UP000294597"/>
    </source>
</evidence>
<sequence length="527" mass="60037">MRKIILYVFTLLFFSQCSSVKKHNRHLTELIPIAQLKSDVDFTYKKLQKLHPNLYWYISKPVLDSKFDSLKSTITQPIAPLAFYKKLSPVVAAVRQGHTYVYPASPQMTKKETKALIKKGTGPFSQFDFDYFDNKLYVVNNKSYNKSIKPGAEVIAVNDVKPMDLIREYNNYYSSDGYNSTLKTSKSGKRFSSYFTAEKGIKDSLIYTLKYNDSIQQITIRRYKEDSIKKKEQKTKKIVTATDRVKSRELRRKKRVNGYNADSKNYNRNLHFLEKDSSVAIMKIRSFSKGNFRPFYKESFREIDNYKSNTLILDLRDNGGGRLSEIVDLYSYLSDSTFVFLDKSEVVSKSSLMRAAYFNGGSLGLKILKAIYAPIIYSYLLLTVHKASDGKNYYATHTRPHRVKDLAFKGKIYVLINGGSFSASSLISANLKSSKRVTFIGEETGGAFNGTVSGFMPVLELPHSELKIRIGLMAMVPSNKTEIIGRGIFPDKEITPTLEDKLKGNDPELNWILNNSKASIDLLSKEK</sequence>
<comment type="caution">
    <text evidence="2">The sequence shown here is derived from an EMBL/GenBank/DDBJ whole genome shotgun (WGS) entry which is preliminary data.</text>
</comment>
<dbReference type="GO" id="GO:0004175">
    <property type="term" value="F:endopeptidase activity"/>
    <property type="evidence" value="ECO:0007669"/>
    <property type="project" value="TreeGrafter"/>
</dbReference>
<dbReference type="RefSeq" id="WP_132111239.1">
    <property type="nucleotide sequence ID" value="NZ_SMFO01000007.1"/>
</dbReference>
<name>A0A4R5CWU4_9FLAO</name>
<gene>
    <name evidence="2" type="ORF">E0F98_10620</name>
</gene>
<reference evidence="2 3" key="1">
    <citation type="submission" date="2019-03" db="EMBL/GenBank/DDBJ databases">
        <title>Flavobacterium TSA-D2 sp. nov., isolated from arctic soil.</title>
        <authorList>
            <person name="Chaudhary D.K."/>
        </authorList>
    </citation>
    <scope>NUCLEOTIDE SEQUENCE [LARGE SCALE GENOMIC DNA]</scope>
    <source>
        <strain evidence="2 3">TSA-D2</strain>
    </source>
</reference>
<dbReference type="EMBL" id="SMFO01000007">
    <property type="protein sequence ID" value="TDE03521.1"/>
    <property type="molecule type" value="Genomic_DNA"/>
</dbReference>
<dbReference type="SUPFAM" id="SSF52096">
    <property type="entry name" value="ClpP/crotonase"/>
    <property type="match status" value="1"/>
</dbReference>
<dbReference type="CDD" id="cd06567">
    <property type="entry name" value="Peptidase_S41"/>
    <property type="match status" value="1"/>
</dbReference>
<dbReference type="GO" id="GO:0007165">
    <property type="term" value="P:signal transduction"/>
    <property type="evidence" value="ECO:0007669"/>
    <property type="project" value="TreeGrafter"/>
</dbReference>
<dbReference type="Proteomes" id="UP000294597">
    <property type="component" value="Unassembled WGS sequence"/>
</dbReference>
<dbReference type="AlphaFoldDB" id="A0A4R5CWU4"/>
<feature type="domain" description="Tail specific protease" evidence="1">
    <location>
        <begin position="243"/>
        <end position="495"/>
    </location>
</feature>
<dbReference type="PANTHER" id="PTHR32060:SF22">
    <property type="entry name" value="CARBOXYL-TERMINAL-PROCESSING PEPTIDASE 3, CHLOROPLASTIC"/>
    <property type="match status" value="1"/>
</dbReference>
<dbReference type="PANTHER" id="PTHR32060">
    <property type="entry name" value="TAIL-SPECIFIC PROTEASE"/>
    <property type="match status" value="1"/>
</dbReference>